<organism evidence="15 16">
    <name type="scientific">Penicillium hetheringtonii</name>
    <dbReference type="NCBI Taxonomy" id="911720"/>
    <lineage>
        <taxon>Eukaryota</taxon>
        <taxon>Fungi</taxon>
        <taxon>Dikarya</taxon>
        <taxon>Ascomycota</taxon>
        <taxon>Pezizomycotina</taxon>
        <taxon>Eurotiomycetes</taxon>
        <taxon>Eurotiomycetidae</taxon>
        <taxon>Eurotiales</taxon>
        <taxon>Aspergillaceae</taxon>
        <taxon>Penicillium</taxon>
    </lineage>
</organism>
<dbReference type="SMART" id="SM00710">
    <property type="entry name" value="PbH1"/>
    <property type="match status" value="5"/>
</dbReference>
<dbReference type="EC" id="3.2.1.15" evidence="3"/>
<dbReference type="InterPro" id="IPR011050">
    <property type="entry name" value="Pectin_lyase_fold/virulence"/>
</dbReference>
<evidence type="ECO:0000256" key="1">
    <source>
        <dbReference type="ARBA" id="ARBA00004613"/>
    </source>
</evidence>
<keyword evidence="8" id="KW-1015">Disulfide bond</keyword>
<dbReference type="GO" id="GO:0005576">
    <property type="term" value="C:extracellular region"/>
    <property type="evidence" value="ECO:0007669"/>
    <property type="project" value="UniProtKB-SubCell"/>
</dbReference>
<dbReference type="InterPro" id="IPR050434">
    <property type="entry name" value="Glycosyl_hydrlase_28"/>
</dbReference>
<keyword evidence="7 13" id="KW-0378">Hydrolase</keyword>
<evidence type="ECO:0000256" key="2">
    <source>
        <dbReference type="ARBA" id="ARBA00008834"/>
    </source>
</evidence>
<reference evidence="15 16" key="1">
    <citation type="journal article" date="2023" name="IMA Fungus">
        <title>Comparative genomic study of the Penicillium genus elucidates a diverse pangenome and 15 lateral gene transfer events.</title>
        <authorList>
            <person name="Petersen C."/>
            <person name="Sorensen T."/>
            <person name="Nielsen M.R."/>
            <person name="Sondergaard T.E."/>
            <person name="Sorensen J.L."/>
            <person name="Fitzpatrick D.A."/>
            <person name="Frisvad J.C."/>
            <person name="Nielsen K.L."/>
        </authorList>
    </citation>
    <scope>NUCLEOTIDE SEQUENCE [LARGE SCALE GENOMIC DNA]</scope>
    <source>
        <strain evidence="15 16">IBT 29057</strain>
    </source>
</reference>
<evidence type="ECO:0000256" key="3">
    <source>
        <dbReference type="ARBA" id="ARBA00012736"/>
    </source>
</evidence>
<dbReference type="Pfam" id="PF00295">
    <property type="entry name" value="Glyco_hydro_28"/>
    <property type="match status" value="2"/>
</dbReference>
<dbReference type="InterPro" id="IPR000743">
    <property type="entry name" value="Glyco_hydro_28"/>
</dbReference>
<keyword evidence="16" id="KW-1185">Reference proteome</keyword>
<evidence type="ECO:0000313" key="15">
    <source>
        <dbReference type="EMBL" id="KAJ5572839.1"/>
    </source>
</evidence>
<evidence type="ECO:0000256" key="4">
    <source>
        <dbReference type="ARBA" id="ARBA00022525"/>
    </source>
</evidence>
<dbReference type="GO" id="GO:0004650">
    <property type="term" value="F:polygalacturonase activity"/>
    <property type="evidence" value="ECO:0007669"/>
    <property type="project" value="UniProtKB-EC"/>
</dbReference>
<accession>A0AAD6GMQ4</accession>
<sequence>MIPNLKLCLIGLLGAASVQAAPADLEARSSCTFSGSKGAESAMKSKTSCSTITLSNIQVPAGKTLDLTGLKKGTKVIFEGETTFGYKEWKGPLISVSGTDITVEGASGHVINGDGARWWDGKGTNGGKTKPKFFYAHKMISSHINNINIKNSPVQVFSINGANDLTLNKINIDNKDGDSKGGHNTDAFDVGSSENIHINNPTVHNQDDCLAVNSGKNIKFYGGKCVGGHGISIGSVGGRSDNTVDTVTIENSSISNSQNGMYTLLSSYNLLPSIPLANFIKGVRIKTVSGATGSVKGVTYKDITLSGITKYGVVIQQDYKNGSPTGTPTNGVPITGLTLNNVHGSVDSKATDVYVLCASGACSGWNWSGVKVTGGKKSDKCKNVPSSASC</sequence>
<keyword evidence="6" id="KW-0677">Repeat</keyword>
<name>A0AAD6GMQ4_9EURO</name>
<comment type="similarity">
    <text evidence="2 13">Belongs to the glycosyl hydrolase 28 family.</text>
</comment>
<evidence type="ECO:0000256" key="11">
    <source>
        <dbReference type="ARBA" id="ARBA00034074"/>
    </source>
</evidence>
<keyword evidence="9 13" id="KW-0326">Glycosidase</keyword>
<evidence type="ECO:0000256" key="5">
    <source>
        <dbReference type="ARBA" id="ARBA00022729"/>
    </source>
</evidence>
<evidence type="ECO:0000256" key="8">
    <source>
        <dbReference type="ARBA" id="ARBA00023157"/>
    </source>
</evidence>
<evidence type="ECO:0000256" key="12">
    <source>
        <dbReference type="PROSITE-ProRule" id="PRU10052"/>
    </source>
</evidence>
<dbReference type="InterPro" id="IPR012334">
    <property type="entry name" value="Pectin_lyas_fold"/>
</dbReference>
<keyword evidence="5 14" id="KW-0732">Signal</keyword>
<proteinExistence type="inferred from homology"/>
<evidence type="ECO:0000256" key="7">
    <source>
        <dbReference type="ARBA" id="ARBA00022801"/>
    </source>
</evidence>
<evidence type="ECO:0000256" key="6">
    <source>
        <dbReference type="ARBA" id="ARBA00022737"/>
    </source>
</evidence>
<dbReference type="PANTHER" id="PTHR31884">
    <property type="entry name" value="POLYGALACTURONASE"/>
    <property type="match status" value="1"/>
</dbReference>
<dbReference type="SUPFAM" id="SSF51126">
    <property type="entry name" value="Pectin lyase-like"/>
    <property type="match status" value="1"/>
</dbReference>
<evidence type="ECO:0000256" key="13">
    <source>
        <dbReference type="RuleBase" id="RU361169"/>
    </source>
</evidence>
<dbReference type="GO" id="GO:0071555">
    <property type="term" value="P:cell wall organization"/>
    <property type="evidence" value="ECO:0007669"/>
    <property type="project" value="UniProtKB-KW"/>
</dbReference>
<evidence type="ECO:0000256" key="14">
    <source>
        <dbReference type="SAM" id="SignalP"/>
    </source>
</evidence>
<comment type="catalytic activity">
    <reaction evidence="11">
        <text>(1,4-alpha-D-galacturonosyl)n+m + H2O = (1,4-alpha-D-galacturonosyl)n + (1,4-alpha-D-galacturonosyl)m.</text>
        <dbReference type="EC" id="3.2.1.15"/>
    </reaction>
</comment>
<feature type="chain" id="PRO_5042039822" description="endo-polygalacturonase" evidence="14">
    <location>
        <begin position="21"/>
        <end position="390"/>
    </location>
</feature>
<gene>
    <name evidence="15" type="ORF">N7450_009823</name>
</gene>
<evidence type="ECO:0000256" key="9">
    <source>
        <dbReference type="ARBA" id="ARBA00023295"/>
    </source>
</evidence>
<feature type="active site" evidence="12">
    <location>
        <position position="229"/>
    </location>
</feature>
<keyword evidence="4" id="KW-0964">Secreted</keyword>
<dbReference type="InterPro" id="IPR006626">
    <property type="entry name" value="PbH1"/>
</dbReference>
<dbReference type="PROSITE" id="PS00502">
    <property type="entry name" value="POLYGALACTURONASE"/>
    <property type="match status" value="1"/>
</dbReference>
<dbReference type="AlphaFoldDB" id="A0AAD6GMQ4"/>
<feature type="signal peptide" evidence="14">
    <location>
        <begin position="1"/>
        <end position="20"/>
    </location>
</feature>
<dbReference type="Gene3D" id="2.160.20.10">
    <property type="entry name" value="Single-stranded right-handed beta-helix, Pectin lyase-like"/>
    <property type="match status" value="1"/>
</dbReference>
<dbReference type="EMBL" id="JAQJAC010000009">
    <property type="protein sequence ID" value="KAJ5572839.1"/>
    <property type="molecule type" value="Genomic_DNA"/>
</dbReference>
<keyword evidence="10" id="KW-0961">Cell wall biogenesis/degradation</keyword>
<evidence type="ECO:0000256" key="10">
    <source>
        <dbReference type="ARBA" id="ARBA00023316"/>
    </source>
</evidence>
<dbReference type="Proteomes" id="UP001216150">
    <property type="component" value="Unassembled WGS sequence"/>
</dbReference>
<evidence type="ECO:0000313" key="16">
    <source>
        <dbReference type="Proteomes" id="UP001216150"/>
    </source>
</evidence>
<dbReference type="PANTHER" id="PTHR31884:SF1">
    <property type="entry name" value="POLYGALACTURONASE"/>
    <property type="match status" value="1"/>
</dbReference>
<protein>
    <recommendedName>
        <fullName evidence="3">endo-polygalacturonase</fullName>
        <ecNumber evidence="3">3.2.1.15</ecNumber>
    </recommendedName>
</protein>
<dbReference type="GO" id="GO:0045490">
    <property type="term" value="P:pectin catabolic process"/>
    <property type="evidence" value="ECO:0007669"/>
    <property type="project" value="UniProtKB-ARBA"/>
</dbReference>
<comment type="caution">
    <text evidence="15">The sequence shown here is derived from an EMBL/GenBank/DDBJ whole genome shotgun (WGS) entry which is preliminary data.</text>
</comment>
<comment type="subcellular location">
    <subcellularLocation>
        <location evidence="1">Secreted</location>
    </subcellularLocation>
</comment>